<feature type="domain" description="DUF305" evidence="2">
    <location>
        <begin position="56"/>
        <end position="180"/>
    </location>
</feature>
<evidence type="ECO:0000313" key="3">
    <source>
        <dbReference type="EMBL" id="GIM97795.1"/>
    </source>
</evidence>
<dbReference type="Pfam" id="PF03713">
    <property type="entry name" value="DUF305"/>
    <property type="match status" value="1"/>
</dbReference>
<name>A0A919WCX5_9ACTN</name>
<organism evidence="3 4">
    <name type="scientific">Paractinoplanes toevensis</name>
    <dbReference type="NCBI Taxonomy" id="571911"/>
    <lineage>
        <taxon>Bacteria</taxon>
        <taxon>Bacillati</taxon>
        <taxon>Actinomycetota</taxon>
        <taxon>Actinomycetes</taxon>
        <taxon>Micromonosporales</taxon>
        <taxon>Micromonosporaceae</taxon>
        <taxon>Paractinoplanes</taxon>
    </lineage>
</organism>
<keyword evidence="1" id="KW-0732">Signal</keyword>
<dbReference type="AlphaFoldDB" id="A0A919WCX5"/>
<keyword evidence="4" id="KW-1185">Reference proteome</keyword>
<evidence type="ECO:0000259" key="2">
    <source>
        <dbReference type="Pfam" id="PF03713"/>
    </source>
</evidence>
<accession>A0A919WCX5</accession>
<proteinExistence type="predicted"/>
<gene>
    <name evidence="3" type="ORF">Ato02nite_095880</name>
</gene>
<feature type="chain" id="PRO_5038468830" evidence="1">
    <location>
        <begin position="23"/>
        <end position="186"/>
    </location>
</feature>
<dbReference type="Proteomes" id="UP000677082">
    <property type="component" value="Unassembled WGS sequence"/>
</dbReference>
<evidence type="ECO:0000313" key="4">
    <source>
        <dbReference type="Proteomes" id="UP000677082"/>
    </source>
</evidence>
<feature type="signal peptide" evidence="1">
    <location>
        <begin position="1"/>
        <end position="22"/>
    </location>
</feature>
<dbReference type="InterPro" id="IPR012347">
    <property type="entry name" value="Ferritin-like"/>
</dbReference>
<dbReference type="InterPro" id="IPR005183">
    <property type="entry name" value="DUF305_CopM-like"/>
</dbReference>
<protein>
    <submittedName>
        <fullName evidence="3">DUF305 domain-containing protein</fullName>
    </submittedName>
</protein>
<sequence length="186" mass="19293">MKAMARVLLAGALLLAGCANSAADAPTSPAATTASQFGGTDLAWIEINIAMDEEMLPLLELVPSRSGSADVQALALQVQAFTTAELSSLRELHTQAGLPAENPHEGMPMPGMVTPEQVTEASALTGKAFDTLVVEAIEAHLDQGQDLAGSEDKSGVEPQTRALALQIIRTRTLAMSTLKAASKSLS</sequence>
<dbReference type="EMBL" id="BOQN01000158">
    <property type="protein sequence ID" value="GIM97795.1"/>
    <property type="molecule type" value="Genomic_DNA"/>
</dbReference>
<reference evidence="3 4" key="1">
    <citation type="submission" date="2021-03" db="EMBL/GenBank/DDBJ databases">
        <title>Whole genome shotgun sequence of Actinoplanes toevensis NBRC 105298.</title>
        <authorList>
            <person name="Komaki H."/>
            <person name="Tamura T."/>
        </authorList>
    </citation>
    <scope>NUCLEOTIDE SEQUENCE [LARGE SCALE GENOMIC DNA]</scope>
    <source>
        <strain evidence="3 4">NBRC 105298</strain>
    </source>
</reference>
<evidence type="ECO:0000256" key="1">
    <source>
        <dbReference type="SAM" id="SignalP"/>
    </source>
</evidence>
<dbReference type="Gene3D" id="1.20.1260.10">
    <property type="match status" value="1"/>
</dbReference>
<comment type="caution">
    <text evidence="3">The sequence shown here is derived from an EMBL/GenBank/DDBJ whole genome shotgun (WGS) entry which is preliminary data.</text>
</comment>
<dbReference type="PROSITE" id="PS51257">
    <property type="entry name" value="PROKAR_LIPOPROTEIN"/>
    <property type="match status" value="1"/>
</dbReference>